<dbReference type="InterPro" id="IPR028250">
    <property type="entry name" value="DsbDN"/>
</dbReference>
<evidence type="ECO:0000313" key="4">
    <source>
        <dbReference type="Proteomes" id="UP000198851"/>
    </source>
</evidence>
<keyword evidence="1" id="KW-0732">Signal</keyword>
<protein>
    <submittedName>
        <fullName evidence="3">Thiol-disulfide interchange protein, contains DsbC and DsbD domains</fullName>
    </submittedName>
</protein>
<dbReference type="AlphaFoldDB" id="A0A1I4F318"/>
<keyword evidence="4" id="KW-1185">Reference proteome</keyword>
<gene>
    <name evidence="3" type="ORF">SAMN04488036_105143</name>
</gene>
<accession>A0A1I4F318</accession>
<reference evidence="4" key="1">
    <citation type="submission" date="2016-10" db="EMBL/GenBank/DDBJ databases">
        <authorList>
            <person name="Varghese N."/>
            <person name="Submissions S."/>
        </authorList>
    </citation>
    <scope>NUCLEOTIDE SEQUENCE [LARGE SCALE GENOMIC DNA]</scope>
    <source>
        <strain evidence="4">DSM 28453</strain>
    </source>
</reference>
<dbReference type="EMBL" id="FOSZ01000005">
    <property type="protein sequence ID" value="SFL11720.1"/>
    <property type="molecule type" value="Genomic_DNA"/>
</dbReference>
<feature type="chain" id="PRO_5011510219" evidence="1">
    <location>
        <begin position="47"/>
        <end position="291"/>
    </location>
</feature>
<evidence type="ECO:0000259" key="2">
    <source>
        <dbReference type="Pfam" id="PF11412"/>
    </source>
</evidence>
<feature type="signal peptide" evidence="1">
    <location>
        <begin position="1"/>
        <end position="46"/>
    </location>
</feature>
<evidence type="ECO:0000313" key="3">
    <source>
        <dbReference type="EMBL" id="SFL11720.1"/>
    </source>
</evidence>
<dbReference type="Pfam" id="PF11412">
    <property type="entry name" value="DsbD_N"/>
    <property type="match status" value="1"/>
</dbReference>
<proteinExistence type="predicted"/>
<dbReference type="STRING" id="1280847.SAMN04488036_105143"/>
<feature type="domain" description="Thiol:disulfide interchange protein DsbD N-terminal" evidence="2">
    <location>
        <begin position="58"/>
        <end position="168"/>
    </location>
</feature>
<sequence length="291" mass="31503">MFQNSRVFSPTCVLALNRLCPICEPMKTTALTTALALTLMISAVQAQSFDRVVQAEVLPGWRNDDGSHTAALRITLNPGWKTYWRAPGDAGIPPRITWRGSRNIEAVDLDWPTPEVFDQNGMRSIGYSEEVIIPVHVAPQTQGKPVTVKAQLEIGVCRDICVPQTIKVKAELPPQGARDARIATAIVDQPLSAQDAHVGAVTCKVDPTKDGLRLTATVNMPHAGGTEVAVIETGDPQIWVAEGTTTRRGNTLVAQTEMMHVDEVPFMLDRSAIRITVLGSKHAVDIRGCSG</sequence>
<dbReference type="Proteomes" id="UP000198851">
    <property type="component" value="Unassembled WGS sequence"/>
</dbReference>
<evidence type="ECO:0000256" key="1">
    <source>
        <dbReference type="SAM" id="SignalP"/>
    </source>
</evidence>
<organism evidence="3 4">
    <name type="scientific">Shimia haliotis</name>
    <dbReference type="NCBI Taxonomy" id="1280847"/>
    <lineage>
        <taxon>Bacteria</taxon>
        <taxon>Pseudomonadati</taxon>
        <taxon>Pseudomonadota</taxon>
        <taxon>Alphaproteobacteria</taxon>
        <taxon>Rhodobacterales</taxon>
        <taxon>Roseobacteraceae</taxon>
    </lineage>
</organism>
<name>A0A1I4F318_9RHOB</name>